<organism evidence="2 3">
    <name type="scientific">Nocardioides marinquilinus</name>
    <dbReference type="NCBI Taxonomy" id="1210400"/>
    <lineage>
        <taxon>Bacteria</taxon>
        <taxon>Bacillati</taxon>
        <taxon>Actinomycetota</taxon>
        <taxon>Actinomycetes</taxon>
        <taxon>Propionibacteriales</taxon>
        <taxon>Nocardioidaceae</taxon>
        <taxon>Nocardioides</taxon>
    </lineage>
</organism>
<dbReference type="RefSeq" id="WP_345457294.1">
    <property type="nucleotide sequence ID" value="NZ_BAABKG010000002.1"/>
</dbReference>
<proteinExistence type="predicted"/>
<dbReference type="EMBL" id="BAABKG010000002">
    <property type="protein sequence ID" value="GAA5146821.1"/>
    <property type="molecule type" value="Genomic_DNA"/>
</dbReference>
<comment type="caution">
    <text evidence="2">The sequence shown here is derived from an EMBL/GenBank/DDBJ whole genome shotgun (WGS) entry which is preliminary data.</text>
</comment>
<name>A0ABP9PHQ2_9ACTN</name>
<evidence type="ECO:0000313" key="3">
    <source>
        <dbReference type="Proteomes" id="UP001500221"/>
    </source>
</evidence>
<gene>
    <name evidence="2" type="ORF">GCM10023340_18310</name>
</gene>
<dbReference type="Proteomes" id="UP001500221">
    <property type="component" value="Unassembled WGS sequence"/>
</dbReference>
<reference evidence="3" key="1">
    <citation type="journal article" date="2019" name="Int. J. Syst. Evol. Microbiol.">
        <title>The Global Catalogue of Microorganisms (GCM) 10K type strain sequencing project: providing services to taxonomists for standard genome sequencing and annotation.</title>
        <authorList>
            <consortium name="The Broad Institute Genomics Platform"/>
            <consortium name="The Broad Institute Genome Sequencing Center for Infectious Disease"/>
            <person name="Wu L."/>
            <person name="Ma J."/>
        </authorList>
    </citation>
    <scope>NUCLEOTIDE SEQUENCE [LARGE SCALE GENOMIC DNA]</scope>
    <source>
        <strain evidence="3">JCM 18459</strain>
    </source>
</reference>
<keyword evidence="1" id="KW-0732">Signal</keyword>
<evidence type="ECO:0000313" key="2">
    <source>
        <dbReference type="EMBL" id="GAA5146821.1"/>
    </source>
</evidence>
<accession>A0ABP9PHQ2</accession>
<keyword evidence="3" id="KW-1185">Reference proteome</keyword>
<feature type="chain" id="PRO_5046848296" evidence="1">
    <location>
        <begin position="25"/>
        <end position="204"/>
    </location>
</feature>
<feature type="signal peptide" evidence="1">
    <location>
        <begin position="1"/>
        <end position="24"/>
    </location>
</feature>
<evidence type="ECO:0000256" key="1">
    <source>
        <dbReference type="SAM" id="SignalP"/>
    </source>
</evidence>
<sequence length="204" mass="22464">MRRALAFLAVVAACLGLLAAPASAERVVGRDGRADVVRISGSDLARSARPEVDLVRFAVRYGRHRISAVLRYRDLRPRGDAFSAGLAMDFPAGHEMWEGGLDVTAGPGDRRGTAEAWADGSDGLEPGPDCRVRHRIDYRRDVVRISAPAHCFGRPRYVDAFVRTHVVRRDTETYWADVAPATYREISGDAPSHGRSPFVRVRRG</sequence>
<protein>
    <submittedName>
        <fullName evidence="2">Uncharacterized protein</fullName>
    </submittedName>
</protein>